<evidence type="ECO:0000313" key="6">
    <source>
        <dbReference type="Proteomes" id="UP001165289"/>
    </source>
</evidence>
<dbReference type="PROSITE" id="PS50076">
    <property type="entry name" value="DNAJ_2"/>
    <property type="match status" value="1"/>
</dbReference>
<dbReference type="InterPro" id="IPR018253">
    <property type="entry name" value="DnaJ_domain_CS"/>
</dbReference>
<accession>A0AAV7JUK9</accession>
<dbReference type="InterPro" id="IPR002110">
    <property type="entry name" value="Ankyrin_rpt"/>
</dbReference>
<feature type="coiled-coil region" evidence="2">
    <location>
        <begin position="202"/>
        <end position="232"/>
    </location>
</feature>
<keyword evidence="2" id="KW-0175">Coiled coil</keyword>
<dbReference type="SMART" id="SM00271">
    <property type="entry name" value="DnaJ"/>
    <property type="match status" value="1"/>
</dbReference>
<evidence type="ECO:0000256" key="3">
    <source>
        <dbReference type="SAM" id="MobiDB-lite"/>
    </source>
</evidence>
<dbReference type="PROSITE" id="PS00636">
    <property type="entry name" value="DNAJ_1"/>
    <property type="match status" value="1"/>
</dbReference>
<evidence type="ECO:0000256" key="2">
    <source>
        <dbReference type="SAM" id="Coils"/>
    </source>
</evidence>
<dbReference type="AlphaFoldDB" id="A0AAV7JUK9"/>
<dbReference type="SUPFAM" id="SSF46565">
    <property type="entry name" value="Chaperone J-domain"/>
    <property type="match status" value="1"/>
</dbReference>
<feature type="region of interest" description="Disordered" evidence="3">
    <location>
        <begin position="1"/>
        <end position="21"/>
    </location>
</feature>
<dbReference type="Pfam" id="PF23302">
    <property type="entry name" value="HTH_DNAJC9"/>
    <property type="match status" value="1"/>
</dbReference>
<dbReference type="InterPro" id="IPR036770">
    <property type="entry name" value="Ankyrin_rpt-contain_sf"/>
</dbReference>
<feature type="repeat" description="ANK" evidence="1">
    <location>
        <begin position="972"/>
        <end position="996"/>
    </location>
</feature>
<name>A0AAV7JUK9_9METZ</name>
<organism evidence="5 6">
    <name type="scientific">Oopsacas minuta</name>
    <dbReference type="NCBI Taxonomy" id="111878"/>
    <lineage>
        <taxon>Eukaryota</taxon>
        <taxon>Metazoa</taxon>
        <taxon>Porifera</taxon>
        <taxon>Hexactinellida</taxon>
        <taxon>Hexasterophora</taxon>
        <taxon>Lyssacinosida</taxon>
        <taxon>Leucopsacidae</taxon>
        <taxon>Oopsacas</taxon>
    </lineage>
</organism>
<dbReference type="Gene3D" id="1.10.287.110">
    <property type="entry name" value="DnaJ domain"/>
    <property type="match status" value="1"/>
</dbReference>
<feature type="compositionally biased region" description="Polar residues" evidence="3">
    <location>
        <begin position="8"/>
        <end position="21"/>
    </location>
</feature>
<dbReference type="PROSITE" id="PS50088">
    <property type="entry name" value="ANK_REPEAT"/>
    <property type="match status" value="1"/>
</dbReference>
<proteinExistence type="predicted"/>
<dbReference type="SMART" id="SM00248">
    <property type="entry name" value="ANK"/>
    <property type="match status" value="3"/>
</dbReference>
<dbReference type="PANTHER" id="PTHR44144">
    <property type="entry name" value="DNAJ HOMOLOG SUBFAMILY C MEMBER 9"/>
    <property type="match status" value="1"/>
</dbReference>
<comment type="caution">
    <text evidence="5">The sequence shown here is derived from an EMBL/GenBank/DDBJ whole genome shotgun (WGS) entry which is preliminary data.</text>
</comment>
<dbReference type="PROSITE" id="PS50297">
    <property type="entry name" value="ANK_REP_REGION"/>
    <property type="match status" value="1"/>
</dbReference>
<evidence type="ECO:0000259" key="4">
    <source>
        <dbReference type="PROSITE" id="PS50076"/>
    </source>
</evidence>
<keyword evidence="6" id="KW-1185">Reference proteome</keyword>
<dbReference type="InterPro" id="IPR056453">
    <property type="entry name" value="HTH_DNAJC9"/>
</dbReference>
<evidence type="ECO:0000256" key="1">
    <source>
        <dbReference type="PROSITE-ProRule" id="PRU00023"/>
    </source>
</evidence>
<keyword evidence="1" id="KW-0040">ANK repeat</keyword>
<evidence type="ECO:0000313" key="5">
    <source>
        <dbReference type="EMBL" id="KAI6652693.1"/>
    </source>
</evidence>
<dbReference type="InterPro" id="IPR036869">
    <property type="entry name" value="J_dom_sf"/>
</dbReference>
<dbReference type="GO" id="GO:0005737">
    <property type="term" value="C:cytoplasm"/>
    <property type="evidence" value="ECO:0007669"/>
    <property type="project" value="TreeGrafter"/>
</dbReference>
<dbReference type="PANTHER" id="PTHR44144:SF1">
    <property type="entry name" value="DNAJ HOMOLOG SUBFAMILY C MEMBER 9"/>
    <property type="match status" value="1"/>
</dbReference>
<dbReference type="CDD" id="cd06257">
    <property type="entry name" value="DnaJ"/>
    <property type="match status" value="1"/>
</dbReference>
<dbReference type="GO" id="GO:0005634">
    <property type="term" value="C:nucleus"/>
    <property type="evidence" value="ECO:0007669"/>
    <property type="project" value="TreeGrafter"/>
</dbReference>
<dbReference type="InterPro" id="IPR001623">
    <property type="entry name" value="DnaJ_domain"/>
</dbReference>
<reference evidence="5 6" key="1">
    <citation type="journal article" date="2023" name="BMC Biol.">
        <title>The compact genome of the sponge Oopsacas minuta (Hexactinellida) is lacking key metazoan core genes.</title>
        <authorList>
            <person name="Santini S."/>
            <person name="Schenkelaars Q."/>
            <person name="Jourda C."/>
            <person name="Duchesne M."/>
            <person name="Belahbib H."/>
            <person name="Rocher C."/>
            <person name="Selva M."/>
            <person name="Riesgo A."/>
            <person name="Vervoort M."/>
            <person name="Leys S.P."/>
            <person name="Kodjabachian L."/>
            <person name="Le Bivic A."/>
            <person name="Borchiellini C."/>
            <person name="Claverie J.M."/>
            <person name="Renard E."/>
        </authorList>
    </citation>
    <scope>NUCLEOTIDE SEQUENCE [LARGE SCALE GENOMIC DNA]</scope>
    <source>
        <strain evidence="5">SPO-2</strain>
    </source>
</reference>
<protein>
    <submittedName>
        <fullName evidence="5">DnaJ-like protein subfamily C member 9</fullName>
    </submittedName>
</protein>
<dbReference type="Gene3D" id="1.25.40.20">
    <property type="entry name" value="Ankyrin repeat-containing domain"/>
    <property type="match status" value="1"/>
</dbReference>
<sequence length="1118" mass="127518">MASKDTIHNSSSSQSDTEVGENNSKHFLDELQDCFGTSELYEVLQLSDKSCDITCLRKAYHKLSIKIHPDRVSSEDREGATHKFQLLGRVYQTLSDPARRREYDKFGVIQMESEMSCPEGADSWEEYWKVIYPKILLEEVDKFSKQYRESEDELSDLKQCYRTNEGDMDMILESMMCSVYSDDDRFRSLLTPFIGSGELPVYEKFTESKKKQEKRKRKAIRESEEAKQLQKELGIDFDNESSLIAKIRSHGKNRVESFLNNLEDKYSTESEAKKVRVDRKQSKILNKIAMKTPTKKRQSSIETLIDLTTPKLIQNIDLTTPKVVLCKPKRLTDIFIDEIVISDSDDESPPKRIKDCQTPFYTPNRSKSTSCLYKKHDYTSSPRYQLTRKDRNAHHKFSPTNKPNFNQTQENTFKKLNSPLNALPNNVKQSTPKRASSSIHVSRYNGLVQISPSLTPITYKQDENGCDYDSNQFHNSDIQFSDLLPTDVTTVELFASNYKSPLRKSRISKYDESSSLPELNFLRKDNLKDSSTSSQLAERLKIVGLTDKHSLTSPASADSNFENFQTPRSNWSDEVFLAPTPILFSSHISVLTLEKLESNRKLYTTPDYIYNFTPEHDIEGSELPNEWIDDTINLPLEGQTSFVKINSLQFVRACITTPRIIISTTLLSPLVTYLVTTQDVTTIIQTATLLCDVIKTHPASTFANAVCYQEIFTWDLLLNSIQTLCNKKYIEVTHDCILKLYCDVIESELAYSQPNSVSFTQSLFWPKSRCNLSDNFKDFTALVCTLISKPCPLIHTLFRMLGLVLECARKNIDSLWLNEAAKEFHKHLTEVKSNPHTHLLDCINPPWFAGYMAQLRLQEIGVSPSNNKCISPKLRDFFTNYTNFLPKHSVVESTETTISNSLKNRLIKASQLGDCNNIRKLILSGCEPNVFDDKNWNSLLRACWYGKVSSIEAIVETSLDTEKYFNIIQSRTGVTPLHLAAKYGNIDVCVCLLKLGGPSLLLHLDKYGNYPFQVATDKKLIKLLKIGYDEQKFEAIASSIGFNSKLRVPIEMSVIHEFESMLCIALRGIVNSGDFNQDDVIACKGAQSFLDKLTSQINKSQLQLVELTRLQALITSYF</sequence>
<dbReference type="InterPro" id="IPR052594">
    <property type="entry name" value="J_domain-containing_protein"/>
</dbReference>
<dbReference type="GO" id="GO:0031072">
    <property type="term" value="F:heat shock protein binding"/>
    <property type="evidence" value="ECO:0007669"/>
    <property type="project" value="TreeGrafter"/>
</dbReference>
<dbReference type="Pfam" id="PF00226">
    <property type="entry name" value="DnaJ"/>
    <property type="match status" value="1"/>
</dbReference>
<dbReference type="Proteomes" id="UP001165289">
    <property type="component" value="Unassembled WGS sequence"/>
</dbReference>
<dbReference type="SUPFAM" id="SSF48403">
    <property type="entry name" value="Ankyrin repeat"/>
    <property type="match status" value="1"/>
</dbReference>
<gene>
    <name evidence="5" type="ORF">LOD99_4476</name>
</gene>
<dbReference type="EMBL" id="JAKMXF010000298">
    <property type="protein sequence ID" value="KAI6652693.1"/>
    <property type="molecule type" value="Genomic_DNA"/>
</dbReference>
<dbReference type="Pfam" id="PF12796">
    <property type="entry name" value="Ank_2"/>
    <property type="match status" value="1"/>
</dbReference>
<feature type="domain" description="J" evidence="4">
    <location>
        <begin position="39"/>
        <end position="107"/>
    </location>
</feature>
<dbReference type="PRINTS" id="PR00625">
    <property type="entry name" value="JDOMAIN"/>
</dbReference>